<evidence type="ECO:0000313" key="1">
    <source>
        <dbReference type="EMBL" id="KAF5759143.1"/>
    </source>
</evidence>
<dbReference type="AlphaFoldDB" id="A0A9K3DRS0"/>
<dbReference type="Proteomes" id="UP000215914">
    <property type="component" value="Unassembled WGS sequence"/>
</dbReference>
<comment type="caution">
    <text evidence="1">The sequence shown here is derived from an EMBL/GenBank/DDBJ whole genome shotgun (WGS) entry which is preliminary data.</text>
</comment>
<evidence type="ECO:0000313" key="2">
    <source>
        <dbReference type="Proteomes" id="UP000215914"/>
    </source>
</evidence>
<accession>A0A9K3DRS0</accession>
<reference evidence="1" key="1">
    <citation type="journal article" date="2017" name="Nature">
        <title>The sunflower genome provides insights into oil metabolism, flowering and Asterid evolution.</title>
        <authorList>
            <person name="Badouin H."/>
            <person name="Gouzy J."/>
            <person name="Grassa C.J."/>
            <person name="Murat F."/>
            <person name="Staton S.E."/>
            <person name="Cottret L."/>
            <person name="Lelandais-Briere C."/>
            <person name="Owens G.L."/>
            <person name="Carrere S."/>
            <person name="Mayjonade B."/>
            <person name="Legrand L."/>
            <person name="Gill N."/>
            <person name="Kane N.C."/>
            <person name="Bowers J.E."/>
            <person name="Hubner S."/>
            <person name="Bellec A."/>
            <person name="Berard A."/>
            <person name="Berges H."/>
            <person name="Blanchet N."/>
            <person name="Boniface M.C."/>
            <person name="Brunel D."/>
            <person name="Catrice O."/>
            <person name="Chaidir N."/>
            <person name="Claudel C."/>
            <person name="Donnadieu C."/>
            <person name="Faraut T."/>
            <person name="Fievet G."/>
            <person name="Helmstetter N."/>
            <person name="King M."/>
            <person name="Knapp S.J."/>
            <person name="Lai Z."/>
            <person name="Le Paslier M.C."/>
            <person name="Lippi Y."/>
            <person name="Lorenzon L."/>
            <person name="Mandel J.R."/>
            <person name="Marage G."/>
            <person name="Marchand G."/>
            <person name="Marquand E."/>
            <person name="Bret-Mestries E."/>
            <person name="Morien E."/>
            <person name="Nambeesan S."/>
            <person name="Nguyen T."/>
            <person name="Pegot-Espagnet P."/>
            <person name="Pouilly N."/>
            <person name="Raftis F."/>
            <person name="Sallet E."/>
            <person name="Schiex T."/>
            <person name="Thomas J."/>
            <person name="Vandecasteele C."/>
            <person name="Vares D."/>
            <person name="Vear F."/>
            <person name="Vautrin S."/>
            <person name="Crespi M."/>
            <person name="Mangin B."/>
            <person name="Burke J.M."/>
            <person name="Salse J."/>
            <person name="Munos S."/>
            <person name="Vincourt P."/>
            <person name="Rieseberg L.H."/>
            <person name="Langlade N.B."/>
        </authorList>
    </citation>
    <scope>NUCLEOTIDE SEQUENCE</scope>
    <source>
        <tissue evidence="1">Leaves</tissue>
    </source>
</reference>
<organism evidence="1 2">
    <name type="scientific">Helianthus annuus</name>
    <name type="common">Common sunflower</name>
    <dbReference type="NCBI Taxonomy" id="4232"/>
    <lineage>
        <taxon>Eukaryota</taxon>
        <taxon>Viridiplantae</taxon>
        <taxon>Streptophyta</taxon>
        <taxon>Embryophyta</taxon>
        <taxon>Tracheophyta</taxon>
        <taxon>Spermatophyta</taxon>
        <taxon>Magnoliopsida</taxon>
        <taxon>eudicotyledons</taxon>
        <taxon>Gunneridae</taxon>
        <taxon>Pentapetalae</taxon>
        <taxon>asterids</taxon>
        <taxon>campanulids</taxon>
        <taxon>Asterales</taxon>
        <taxon>Asteraceae</taxon>
        <taxon>Asteroideae</taxon>
        <taxon>Heliantheae alliance</taxon>
        <taxon>Heliantheae</taxon>
        <taxon>Helianthus</taxon>
    </lineage>
</organism>
<dbReference type="Gramene" id="mRNA:HanXRQr2_Chr16g0737711">
    <property type="protein sequence ID" value="mRNA:HanXRQr2_Chr16g0737711"/>
    <property type="gene ID" value="HanXRQr2_Chr16g0737711"/>
</dbReference>
<name>A0A9K3DRS0_HELAN</name>
<sequence>MIGGLYLPLHRSNLNICFSFSNETHRRFQSDINFIGRSSIRYHSLNSCITGTFMSLFSICYYNMVRPIVIARFCISQMYQELESQWFKAIGV</sequence>
<reference evidence="1" key="2">
    <citation type="submission" date="2020-06" db="EMBL/GenBank/DDBJ databases">
        <title>Helianthus annuus Genome sequencing and assembly Release 2.</title>
        <authorList>
            <person name="Gouzy J."/>
            <person name="Langlade N."/>
            <person name="Munos S."/>
        </authorList>
    </citation>
    <scope>NUCLEOTIDE SEQUENCE</scope>
    <source>
        <tissue evidence="1">Leaves</tissue>
    </source>
</reference>
<dbReference type="EMBL" id="MNCJ02000331">
    <property type="protein sequence ID" value="KAF5759143.1"/>
    <property type="molecule type" value="Genomic_DNA"/>
</dbReference>
<keyword evidence="2" id="KW-1185">Reference proteome</keyword>
<protein>
    <submittedName>
        <fullName evidence="1">Uncharacterized protein</fullName>
    </submittedName>
</protein>
<gene>
    <name evidence="1" type="ORF">HanXRQr2_Chr16g0737711</name>
</gene>
<proteinExistence type="predicted"/>